<dbReference type="InParanoid" id="A0A2G5EYK3"/>
<evidence type="ECO:0000256" key="12">
    <source>
        <dbReference type="ARBA" id="ARBA00023180"/>
    </source>
</evidence>
<dbReference type="FunCoup" id="A0A2G5EYK3">
    <property type="interactions" value="1305"/>
</dbReference>
<dbReference type="AlphaFoldDB" id="A0A2G5EYK3"/>
<evidence type="ECO:0000256" key="7">
    <source>
        <dbReference type="ARBA" id="ARBA00022692"/>
    </source>
</evidence>
<dbReference type="InterPro" id="IPR002659">
    <property type="entry name" value="Glyco_trans_31"/>
</dbReference>
<gene>
    <name evidence="16" type="ORF">AQUCO_00300402v1</name>
</gene>
<evidence type="ECO:0000259" key="15">
    <source>
        <dbReference type="PROSITE" id="PS51304"/>
    </source>
</evidence>
<keyword evidence="11 14" id="KW-0472">Membrane</keyword>
<dbReference type="GO" id="GO:0008378">
    <property type="term" value="F:galactosyltransferase activity"/>
    <property type="evidence" value="ECO:0007669"/>
    <property type="project" value="UniProtKB-ARBA"/>
</dbReference>
<keyword evidence="13" id="KW-0464">Manganese</keyword>
<keyword evidence="17" id="KW-1185">Reference proteome</keyword>
<evidence type="ECO:0000256" key="6">
    <source>
        <dbReference type="ARBA" id="ARBA00022679"/>
    </source>
</evidence>
<evidence type="ECO:0000256" key="2">
    <source>
        <dbReference type="ARBA" id="ARBA00004323"/>
    </source>
</evidence>
<proteinExistence type="inferred from homology"/>
<dbReference type="Proteomes" id="UP000230069">
    <property type="component" value="Unassembled WGS sequence"/>
</dbReference>
<evidence type="ECO:0000256" key="14">
    <source>
        <dbReference type="SAM" id="Phobius"/>
    </source>
</evidence>
<evidence type="ECO:0000313" key="17">
    <source>
        <dbReference type="Proteomes" id="UP000230069"/>
    </source>
</evidence>
<dbReference type="SUPFAM" id="SSF49899">
    <property type="entry name" value="Concanavalin A-like lectins/glucanases"/>
    <property type="match status" value="1"/>
</dbReference>
<evidence type="ECO:0000256" key="1">
    <source>
        <dbReference type="ARBA" id="ARBA00001936"/>
    </source>
</evidence>
<sequence>MKKWFGGPLIIGLAVILCIRFMFMEKQPPKKQSVYEFFRNYPTNASHSENNAVIMYPSPPPQKIIQFSKKPHLIDVEGLDDLYSLKNISKEDSNVMLVWAQMRFLLSRSDVFPETAQGIKEASIAWKDLLSAIKNERFSNSRNDVVEQRKCPFFVSMLNTSMSNNGMILEFPCGLVLDSSITIVGIPGSPHGNFQIELIGSQLPGESNPSIVLYYNVSFPGEDLTKYPVILQNTWTVEDGWGEEERCPGHQPANNLEVDGLIRCNEKLDRNAIEEKLNRSQSTDTSSGGNHISFNFPFAEGNPFTSTLWVGLEGFHMTVNGRHETSFAYRKKLEPWLISGVKVAGALDLLSALANGLPVSEDLDLTIDTEHLKAPPVSRKRVILLIGIFSTGNNFERRMAIRRSWMQYGAVRSGDVAVRFFIGLHKNMQVNLQLWKEAQTYGDIQLMPFVDYYGLITFKTIAICIMGIKILPAKYIMKTDDDAFLRIDEILSNLKGKDSKGLLYGRISVESSPHRDKDSKWYISVEEWPHALYPPWAHGPGYIISRDIVKFIVQGHQERNLNLFKLEDVAMGIWIDQFQKSGQIVHYMNDDRFYNAGCESDYILAHYQNPRMLLCLWEKLQKEHQAHCCE</sequence>
<comment type="similarity">
    <text evidence="4">Belongs to the glycosyltransferase 31 family.</text>
</comment>
<evidence type="ECO:0000256" key="4">
    <source>
        <dbReference type="ARBA" id="ARBA00008661"/>
    </source>
</evidence>
<dbReference type="OrthoDB" id="2139606at2759"/>
<comment type="pathway">
    <text evidence="3">Protein modification; protein glycosylation.</text>
</comment>
<dbReference type="GO" id="GO:1901137">
    <property type="term" value="P:carbohydrate derivative biosynthetic process"/>
    <property type="evidence" value="ECO:0007669"/>
    <property type="project" value="UniProtKB-ARBA"/>
</dbReference>
<accession>A0A2G5EYK3</accession>
<keyword evidence="5" id="KW-0328">Glycosyltransferase</keyword>
<dbReference type="InterPro" id="IPR013320">
    <property type="entry name" value="ConA-like_dom_sf"/>
</dbReference>
<reference evidence="16 17" key="1">
    <citation type="submission" date="2017-09" db="EMBL/GenBank/DDBJ databases">
        <title>WGS assembly of Aquilegia coerulea Goldsmith.</title>
        <authorList>
            <person name="Hodges S."/>
            <person name="Kramer E."/>
            <person name="Nordborg M."/>
            <person name="Tomkins J."/>
            <person name="Borevitz J."/>
            <person name="Derieg N."/>
            <person name="Yan J."/>
            <person name="Mihaltcheva S."/>
            <person name="Hayes R.D."/>
            <person name="Rokhsar D."/>
        </authorList>
    </citation>
    <scope>NUCLEOTIDE SEQUENCE [LARGE SCALE GENOMIC DNA]</scope>
    <source>
        <strain evidence="17">cv. Goldsmith</strain>
    </source>
</reference>
<keyword evidence="10" id="KW-0333">Golgi apparatus</keyword>
<dbReference type="GO" id="GO:0000139">
    <property type="term" value="C:Golgi membrane"/>
    <property type="evidence" value="ECO:0007669"/>
    <property type="project" value="UniProtKB-SubCell"/>
</dbReference>
<feature type="domain" description="Galectin" evidence="15">
    <location>
        <begin position="167"/>
        <end position="355"/>
    </location>
</feature>
<evidence type="ECO:0000256" key="3">
    <source>
        <dbReference type="ARBA" id="ARBA00004922"/>
    </source>
</evidence>
<evidence type="ECO:0000256" key="13">
    <source>
        <dbReference type="ARBA" id="ARBA00023211"/>
    </source>
</evidence>
<dbReference type="SMART" id="SM00908">
    <property type="entry name" value="Gal-bind_lectin"/>
    <property type="match status" value="1"/>
</dbReference>
<dbReference type="FunFam" id="3.90.550.50:FF:000015">
    <property type="entry name" value="Beta-1,3-galactosyltransferase GALT1"/>
    <property type="match status" value="1"/>
</dbReference>
<dbReference type="PROSITE" id="PS51304">
    <property type="entry name" value="GALECTIN"/>
    <property type="match status" value="1"/>
</dbReference>
<dbReference type="CDD" id="cd00070">
    <property type="entry name" value="GLECT"/>
    <property type="match status" value="1"/>
</dbReference>
<dbReference type="Gene3D" id="3.90.550.50">
    <property type="match status" value="1"/>
</dbReference>
<keyword evidence="12" id="KW-0325">Glycoprotein</keyword>
<feature type="transmembrane region" description="Helical" evidence="14">
    <location>
        <begin position="6"/>
        <end position="23"/>
    </location>
</feature>
<evidence type="ECO:0000256" key="11">
    <source>
        <dbReference type="ARBA" id="ARBA00023136"/>
    </source>
</evidence>
<evidence type="ECO:0000256" key="8">
    <source>
        <dbReference type="ARBA" id="ARBA00022968"/>
    </source>
</evidence>
<comment type="cofactor">
    <cofactor evidence="1">
        <name>Mn(2+)</name>
        <dbReference type="ChEBI" id="CHEBI:29035"/>
    </cofactor>
</comment>
<keyword evidence="6" id="KW-0808">Transferase</keyword>
<keyword evidence="9 14" id="KW-1133">Transmembrane helix</keyword>
<protein>
    <recommendedName>
        <fullName evidence="15">Galectin domain-containing protein</fullName>
    </recommendedName>
</protein>
<dbReference type="PANTHER" id="PTHR11214:SF3">
    <property type="entry name" value="BETA-1,3-GALACTOSYLTRANSFERASE 6"/>
    <property type="match status" value="1"/>
</dbReference>
<dbReference type="GO" id="GO:0030246">
    <property type="term" value="F:carbohydrate binding"/>
    <property type="evidence" value="ECO:0007669"/>
    <property type="project" value="InterPro"/>
</dbReference>
<dbReference type="Gene3D" id="2.60.120.200">
    <property type="match status" value="1"/>
</dbReference>
<comment type="subcellular location">
    <subcellularLocation>
        <location evidence="2">Golgi apparatus membrane</location>
        <topology evidence="2">Single-pass type II membrane protein</topology>
    </subcellularLocation>
</comment>
<organism evidence="16 17">
    <name type="scientific">Aquilegia coerulea</name>
    <name type="common">Rocky mountain columbine</name>
    <dbReference type="NCBI Taxonomy" id="218851"/>
    <lineage>
        <taxon>Eukaryota</taxon>
        <taxon>Viridiplantae</taxon>
        <taxon>Streptophyta</taxon>
        <taxon>Embryophyta</taxon>
        <taxon>Tracheophyta</taxon>
        <taxon>Spermatophyta</taxon>
        <taxon>Magnoliopsida</taxon>
        <taxon>Ranunculales</taxon>
        <taxon>Ranunculaceae</taxon>
        <taxon>Thalictroideae</taxon>
        <taxon>Aquilegia</taxon>
    </lineage>
</organism>
<dbReference type="EMBL" id="KZ305020">
    <property type="protein sequence ID" value="PIA60843.1"/>
    <property type="molecule type" value="Genomic_DNA"/>
</dbReference>
<evidence type="ECO:0000256" key="10">
    <source>
        <dbReference type="ARBA" id="ARBA00023034"/>
    </source>
</evidence>
<evidence type="ECO:0000256" key="5">
    <source>
        <dbReference type="ARBA" id="ARBA00022676"/>
    </source>
</evidence>
<keyword evidence="8" id="KW-0735">Signal-anchor</keyword>
<keyword evidence="7 14" id="KW-0812">Transmembrane</keyword>
<dbReference type="UniPathway" id="UPA00378"/>
<dbReference type="Pfam" id="PF00337">
    <property type="entry name" value="Gal-bind_lectin"/>
    <property type="match status" value="1"/>
</dbReference>
<dbReference type="STRING" id="218851.A0A2G5EYK3"/>
<dbReference type="PANTHER" id="PTHR11214">
    <property type="entry name" value="BETA-1,3-N-ACETYLGLUCOSAMINYLTRANSFERASE"/>
    <property type="match status" value="1"/>
</dbReference>
<evidence type="ECO:0000256" key="9">
    <source>
        <dbReference type="ARBA" id="ARBA00022989"/>
    </source>
</evidence>
<evidence type="ECO:0000313" key="16">
    <source>
        <dbReference type="EMBL" id="PIA60843.1"/>
    </source>
</evidence>
<dbReference type="InterPro" id="IPR001079">
    <property type="entry name" value="Galectin_CRD"/>
</dbReference>
<dbReference type="Pfam" id="PF01762">
    <property type="entry name" value="Galactosyl_T"/>
    <property type="match status" value="1"/>
</dbReference>
<name>A0A2G5EYK3_AQUCA</name>